<keyword evidence="1" id="KW-0472">Membrane</keyword>
<dbReference type="KEGG" id="lpav:PLANPX_2922"/>
<keyword evidence="3" id="KW-1185">Reference proteome</keyword>
<dbReference type="RefSeq" id="WP_338034245.1">
    <property type="nucleotide sequence ID" value="NZ_AP021861.1"/>
</dbReference>
<reference evidence="3" key="1">
    <citation type="submission" date="2019-10" db="EMBL/GenBank/DDBJ databases">
        <title>Lacipirellula parvula gen. nov., sp. nov., representing a lineage of planctomycetes widespread in freshwater anoxic habitats, and description of the family Lacipirellulaceae.</title>
        <authorList>
            <person name="Dedysh S.N."/>
            <person name="Kulichevskaya I.S."/>
            <person name="Beletsky A.V."/>
            <person name="Rakitin A.L."/>
            <person name="Mardanov A.V."/>
            <person name="Ivanova A.A."/>
            <person name="Saltykova V.X."/>
            <person name="Rijpstra W.I.C."/>
            <person name="Sinninghe Damste J.S."/>
            <person name="Ravin N.V."/>
        </authorList>
    </citation>
    <scope>NUCLEOTIDE SEQUENCE [LARGE SCALE GENOMIC DNA]</scope>
    <source>
        <strain evidence="3">PX69</strain>
    </source>
</reference>
<feature type="transmembrane region" description="Helical" evidence="1">
    <location>
        <begin position="6"/>
        <end position="25"/>
    </location>
</feature>
<protein>
    <submittedName>
        <fullName evidence="2">Uncharacterized protein</fullName>
    </submittedName>
</protein>
<dbReference type="Proteomes" id="UP000326837">
    <property type="component" value="Chromosome"/>
</dbReference>
<evidence type="ECO:0000313" key="3">
    <source>
        <dbReference type="Proteomes" id="UP000326837"/>
    </source>
</evidence>
<accession>A0A5K7X9C5</accession>
<organism evidence="2 3">
    <name type="scientific">Lacipirellula parvula</name>
    <dbReference type="NCBI Taxonomy" id="2650471"/>
    <lineage>
        <taxon>Bacteria</taxon>
        <taxon>Pseudomonadati</taxon>
        <taxon>Planctomycetota</taxon>
        <taxon>Planctomycetia</taxon>
        <taxon>Pirellulales</taxon>
        <taxon>Lacipirellulaceae</taxon>
        <taxon>Lacipirellula</taxon>
    </lineage>
</organism>
<sequence>MMPGSVFVLCAATCLLCSILLFRGYRQRRVPLLFWSSICFLGLMIDNCMLYADLHLFPEVSMVIWRKLPGLLATVALLFGLIWESE</sequence>
<name>A0A5K7X9C5_9BACT</name>
<keyword evidence="1" id="KW-0812">Transmembrane</keyword>
<feature type="transmembrane region" description="Helical" evidence="1">
    <location>
        <begin position="64"/>
        <end position="83"/>
    </location>
</feature>
<keyword evidence="1" id="KW-1133">Transmembrane helix</keyword>
<dbReference type="Pfam" id="PF19447">
    <property type="entry name" value="DUF5985"/>
    <property type="match status" value="1"/>
</dbReference>
<proteinExistence type="predicted"/>
<dbReference type="EMBL" id="AP021861">
    <property type="protein sequence ID" value="BBO33310.1"/>
    <property type="molecule type" value="Genomic_DNA"/>
</dbReference>
<dbReference type="AlphaFoldDB" id="A0A5K7X9C5"/>
<evidence type="ECO:0000256" key="1">
    <source>
        <dbReference type="SAM" id="Phobius"/>
    </source>
</evidence>
<gene>
    <name evidence="2" type="ORF">PLANPX_2922</name>
</gene>
<feature type="transmembrane region" description="Helical" evidence="1">
    <location>
        <begin position="32"/>
        <end position="52"/>
    </location>
</feature>
<dbReference type="InterPro" id="IPR046027">
    <property type="entry name" value="DUF5985"/>
</dbReference>
<evidence type="ECO:0000313" key="2">
    <source>
        <dbReference type="EMBL" id="BBO33310.1"/>
    </source>
</evidence>